<keyword evidence="2" id="KW-1185">Reference proteome</keyword>
<dbReference type="EMBL" id="ML995809">
    <property type="protein sequence ID" value="KAF2773922.1"/>
    <property type="molecule type" value="Genomic_DNA"/>
</dbReference>
<evidence type="ECO:0000313" key="1">
    <source>
        <dbReference type="EMBL" id="KAF2773922.1"/>
    </source>
</evidence>
<accession>A0A6G1LMY1</accession>
<gene>
    <name evidence="1" type="ORF">EJ03DRAFT_72195</name>
</gene>
<sequence length="212" mass="24531">MNFNGWHDASLPSRCFLLAAALQKLSPTLLCRSRLKGSRPRSVRTSSMSTRLPSIQSYESTCGHKARSQWFAALVSIQRHKRHLLAIIRRDSRLLRPVISVDRCKARSCTENLCWRGLLLTAEGYVQKLLRHRRYGLFRMCPGRRQDFDLHICNPRAYPSDRQKEAWGHPCATLPPEGSINSLSTLSCSWSRRRRTIRKHSPCLSHLQHYRV</sequence>
<dbReference type="AlphaFoldDB" id="A0A6G1LMY1"/>
<protein>
    <submittedName>
        <fullName evidence="1">Uncharacterized protein</fullName>
    </submittedName>
</protein>
<reference evidence="1" key="1">
    <citation type="journal article" date="2020" name="Stud. Mycol.">
        <title>101 Dothideomycetes genomes: a test case for predicting lifestyles and emergence of pathogens.</title>
        <authorList>
            <person name="Haridas S."/>
            <person name="Albert R."/>
            <person name="Binder M."/>
            <person name="Bloem J."/>
            <person name="Labutti K."/>
            <person name="Salamov A."/>
            <person name="Andreopoulos B."/>
            <person name="Baker S."/>
            <person name="Barry K."/>
            <person name="Bills G."/>
            <person name="Bluhm B."/>
            <person name="Cannon C."/>
            <person name="Castanera R."/>
            <person name="Culley D."/>
            <person name="Daum C."/>
            <person name="Ezra D."/>
            <person name="Gonzalez J."/>
            <person name="Henrissat B."/>
            <person name="Kuo A."/>
            <person name="Liang C."/>
            <person name="Lipzen A."/>
            <person name="Lutzoni F."/>
            <person name="Magnuson J."/>
            <person name="Mondo S."/>
            <person name="Nolan M."/>
            <person name="Ohm R."/>
            <person name="Pangilinan J."/>
            <person name="Park H.-J."/>
            <person name="Ramirez L."/>
            <person name="Alfaro M."/>
            <person name="Sun H."/>
            <person name="Tritt A."/>
            <person name="Yoshinaga Y."/>
            <person name="Zwiers L.-H."/>
            <person name="Turgeon B."/>
            <person name="Goodwin S."/>
            <person name="Spatafora J."/>
            <person name="Crous P."/>
            <person name="Grigoriev I."/>
        </authorList>
    </citation>
    <scope>NUCLEOTIDE SEQUENCE</scope>
    <source>
        <strain evidence="1">CBS 116005</strain>
    </source>
</reference>
<organism evidence="1 2">
    <name type="scientific">Teratosphaeria nubilosa</name>
    <dbReference type="NCBI Taxonomy" id="161662"/>
    <lineage>
        <taxon>Eukaryota</taxon>
        <taxon>Fungi</taxon>
        <taxon>Dikarya</taxon>
        <taxon>Ascomycota</taxon>
        <taxon>Pezizomycotina</taxon>
        <taxon>Dothideomycetes</taxon>
        <taxon>Dothideomycetidae</taxon>
        <taxon>Mycosphaerellales</taxon>
        <taxon>Teratosphaeriaceae</taxon>
        <taxon>Teratosphaeria</taxon>
    </lineage>
</organism>
<dbReference type="Proteomes" id="UP000799436">
    <property type="component" value="Unassembled WGS sequence"/>
</dbReference>
<name>A0A6G1LMY1_9PEZI</name>
<evidence type="ECO:0000313" key="2">
    <source>
        <dbReference type="Proteomes" id="UP000799436"/>
    </source>
</evidence>
<proteinExistence type="predicted"/>